<comment type="caution">
    <text evidence="2">The sequence shown here is derived from an EMBL/GenBank/DDBJ whole genome shotgun (WGS) entry which is preliminary data.</text>
</comment>
<protein>
    <submittedName>
        <fullName evidence="2">Uncharacterized protein</fullName>
    </submittedName>
</protein>
<sequence length="309" mass="34184">MSRRPEDSPHESTPVRNNKARHITHQGQDRGHTDSPLLLNSRDGVVSGTTRQCKVVCWGLSRTRQHRDFDRTPVLCHATQRNATTSRHPRKLLHIAAPWHQNVFPFYCTSNKKKYSTYPPSTCYFLGLVPGSQSPHSWCHPETHGPTALHAAWNAPRPPSDPAVNGLTDMTRCHETSPGAPGTRCTSHASARQQGCGAFCLTGSARRHHHHSGRDSGAADPADPVVIDINPRVCGADNHGHWTFRTDRPRFTCPLGIVYPSQPSQPDSQPQGTIDKPSGSSGSPDGQRIYHRSIPDGLEARHGRELNYW</sequence>
<feature type="compositionally biased region" description="Basic and acidic residues" evidence="1">
    <location>
        <begin position="1"/>
        <end position="10"/>
    </location>
</feature>
<evidence type="ECO:0000256" key="1">
    <source>
        <dbReference type="SAM" id="MobiDB-lite"/>
    </source>
</evidence>
<name>A0A9P8V8I2_9PEZI</name>
<feature type="compositionally biased region" description="Low complexity" evidence="1">
    <location>
        <begin position="260"/>
        <end position="284"/>
    </location>
</feature>
<reference evidence="2" key="1">
    <citation type="journal article" date="2021" name="Nat. Commun.">
        <title>Genetic determinants of endophytism in the Arabidopsis root mycobiome.</title>
        <authorList>
            <person name="Mesny F."/>
            <person name="Miyauchi S."/>
            <person name="Thiergart T."/>
            <person name="Pickel B."/>
            <person name="Atanasova L."/>
            <person name="Karlsson M."/>
            <person name="Huettel B."/>
            <person name="Barry K.W."/>
            <person name="Haridas S."/>
            <person name="Chen C."/>
            <person name="Bauer D."/>
            <person name="Andreopoulos W."/>
            <person name="Pangilinan J."/>
            <person name="LaButti K."/>
            <person name="Riley R."/>
            <person name="Lipzen A."/>
            <person name="Clum A."/>
            <person name="Drula E."/>
            <person name="Henrissat B."/>
            <person name="Kohler A."/>
            <person name="Grigoriev I.V."/>
            <person name="Martin F.M."/>
            <person name="Hacquard S."/>
        </authorList>
    </citation>
    <scope>NUCLEOTIDE SEQUENCE</scope>
    <source>
        <strain evidence="2">MPI-SDFR-AT-0117</strain>
    </source>
</reference>
<proteinExistence type="predicted"/>
<dbReference type="AlphaFoldDB" id="A0A9P8V8I2"/>
<keyword evidence="3" id="KW-1185">Reference proteome</keyword>
<feature type="region of interest" description="Disordered" evidence="1">
    <location>
        <begin position="1"/>
        <end position="43"/>
    </location>
</feature>
<gene>
    <name evidence="2" type="ORF">F5X68DRAFT_23396</name>
</gene>
<evidence type="ECO:0000313" key="3">
    <source>
        <dbReference type="Proteomes" id="UP000770015"/>
    </source>
</evidence>
<dbReference type="Proteomes" id="UP000770015">
    <property type="component" value="Unassembled WGS sequence"/>
</dbReference>
<evidence type="ECO:0000313" key="2">
    <source>
        <dbReference type="EMBL" id="KAH6683683.1"/>
    </source>
</evidence>
<accession>A0A9P8V8I2</accession>
<organism evidence="2 3">
    <name type="scientific">Plectosphaerella plurivora</name>
    <dbReference type="NCBI Taxonomy" id="936078"/>
    <lineage>
        <taxon>Eukaryota</taxon>
        <taxon>Fungi</taxon>
        <taxon>Dikarya</taxon>
        <taxon>Ascomycota</taxon>
        <taxon>Pezizomycotina</taxon>
        <taxon>Sordariomycetes</taxon>
        <taxon>Hypocreomycetidae</taxon>
        <taxon>Glomerellales</taxon>
        <taxon>Plectosphaerellaceae</taxon>
        <taxon>Plectosphaerella</taxon>
    </lineage>
</organism>
<feature type="region of interest" description="Disordered" evidence="1">
    <location>
        <begin position="255"/>
        <end position="297"/>
    </location>
</feature>
<dbReference type="EMBL" id="JAGSXJ010000017">
    <property type="protein sequence ID" value="KAH6683683.1"/>
    <property type="molecule type" value="Genomic_DNA"/>
</dbReference>